<organism evidence="1">
    <name type="scientific">Tanacetum cinerariifolium</name>
    <name type="common">Dalmatian daisy</name>
    <name type="synonym">Chrysanthemum cinerariifolium</name>
    <dbReference type="NCBI Taxonomy" id="118510"/>
    <lineage>
        <taxon>Eukaryota</taxon>
        <taxon>Viridiplantae</taxon>
        <taxon>Streptophyta</taxon>
        <taxon>Embryophyta</taxon>
        <taxon>Tracheophyta</taxon>
        <taxon>Spermatophyta</taxon>
        <taxon>Magnoliopsida</taxon>
        <taxon>eudicotyledons</taxon>
        <taxon>Gunneridae</taxon>
        <taxon>Pentapetalae</taxon>
        <taxon>asterids</taxon>
        <taxon>campanulids</taxon>
        <taxon>Asterales</taxon>
        <taxon>Asteraceae</taxon>
        <taxon>Asteroideae</taxon>
        <taxon>Anthemideae</taxon>
        <taxon>Anthemidinae</taxon>
        <taxon>Tanacetum</taxon>
    </lineage>
</organism>
<reference evidence="1" key="1">
    <citation type="journal article" date="2019" name="Sci. Rep.">
        <title>Draft genome of Tanacetum cinerariifolium, the natural source of mosquito coil.</title>
        <authorList>
            <person name="Yamashiro T."/>
            <person name="Shiraishi A."/>
            <person name="Satake H."/>
            <person name="Nakayama K."/>
        </authorList>
    </citation>
    <scope>NUCLEOTIDE SEQUENCE</scope>
</reference>
<evidence type="ECO:0000313" key="1">
    <source>
        <dbReference type="EMBL" id="GFD28971.1"/>
    </source>
</evidence>
<name>A0A699V546_TANCI</name>
<dbReference type="EMBL" id="BKCJ011390388">
    <property type="protein sequence ID" value="GFD28971.1"/>
    <property type="molecule type" value="Genomic_DNA"/>
</dbReference>
<protein>
    <submittedName>
        <fullName evidence="1">Uncharacterized protein</fullName>
    </submittedName>
</protein>
<feature type="non-terminal residue" evidence="1">
    <location>
        <position position="1"/>
    </location>
</feature>
<gene>
    <name evidence="1" type="ORF">Tci_900940</name>
</gene>
<dbReference type="AlphaFoldDB" id="A0A699V546"/>
<proteinExistence type="predicted"/>
<comment type="caution">
    <text evidence="1">The sequence shown here is derived from an EMBL/GenBank/DDBJ whole genome shotgun (WGS) entry which is preliminary data.</text>
</comment>
<accession>A0A699V546</accession>
<sequence>VMVALPIHVSTEENLKDSIKIRVYVIHPTLVATISFPAATVVRTLAQHGKAIRGIQEHLLGGRGADGFEI</sequence>